<proteinExistence type="predicted"/>
<sequence>MIVSLGLFTIIMFIATSALLSIVNTDRKARSVRVAADNLNIALEDMSRRIKTGSSYDCGAIGAPTDCAGGSSSLTFKDQDENLVTYSWDNTNFSILRDGTPITSTEITISNLKFIVSGSAVGSADNEQPMVVIVIDGSLGSGTTESGFKIQTTVTQRAYDNQ</sequence>
<comment type="caution">
    <text evidence="2">The sequence shown here is derived from an EMBL/GenBank/DDBJ whole genome shotgun (WGS) entry which is preliminary data.</text>
</comment>
<dbReference type="Proteomes" id="UP000182059">
    <property type="component" value="Unassembled WGS sequence"/>
</dbReference>
<keyword evidence="1" id="KW-0472">Membrane</keyword>
<evidence type="ECO:0008006" key="4">
    <source>
        <dbReference type="Google" id="ProtNLM"/>
    </source>
</evidence>
<keyword evidence="1" id="KW-1133">Transmembrane helix</keyword>
<accession>A0A1J5G1G8</accession>
<dbReference type="AlphaFoldDB" id="A0A1J5G1G8"/>
<reference evidence="2 3" key="1">
    <citation type="journal article" date="2016" name="Environ. Microbiol.">
        <title>Genomic resolution of a cold subsurface aquifer community provides metabolic insights for novel microbes adapted to high CO concentrations.</title>
        <authorList>
            <person name="Probst A.J."/>
            <person name="Castelle C.J."/>
            <person name="Singh A."/>
            <person name="Brown C.T."/>
            <person name="Anantharaman K."/>
            <person name="Sharon I."/>
            <person name="Hug L.A."/>
            <person name="Burstein D."/>
            <person name="Emerson J.B."/>
            <person name="Thomas B.C."/>
            <person name="Banfield J.F."/>
        </authorList>
    </citation>
    <scope>NUCLEOTIDE SEQUENCE [LARGE SCALE GENOMIC DNA]</scope>
    <source>
        <strain evidence="2">CG2_30_43_9</strain>
    </source>
</reference>
<dbReference type="EMBL" id="MNYX01000023">
    <property type="protein sequence ID" value="OIP66099.1"/>
    <property type="molecule type" value="Genomic_DNA"/>
</dbReference>
<organism evidence="2 3">
    <name type="scientific">Candidatus Nomurabacteria bacterium CG2_30_43_9</name>
    <dbReference type="NCBI Taxonomy" id="1805283"/>
    <lineage>
        <taxon>Bacteria</taxon>
        <taxon>Candidatus Nomuraibacteriota</taxon>
    </lineage>
</organism>
<keyword evidence="1" id="KW-0812">Transmembrane</keyword>
<protein>
    <recommendedName>
        <fullName evidence="4">Type 4 fimbrial biogenesis protein PilX N-terminal domain-containing protein</fullName>
    </recommendedName>
</protein>
<feature type="transmembrane region" description="Helical" evidence="1">
    <location>
        <begin position="6"/>
        <end position="23"/>
    </location>
</feature>
<evidence type="ECO:0000256" key="1">
    <source>
        <dbReference type="SAM" id="Phobius"/>
    </source>
</evidence>
<evidence type="ECO:0000313" key="3">
    <source>
        <dbReference type="Proteomes" id="UP000182059"/>
    </source>
</evidence>
<evidence type="ECO:0000313" key="2">
    <source>
        <dbReference type="EMBL" id="OIP66099.1"/>
    </source>
</evidence>
<gene>
    <name evidence="2" type="ORF">AUK15_00895</name>
</gene>
<name>A0A1J5G1G8_9BACT</name>